<dbReference type="InterPro" id="IPR050263">
    <property type="entry name" value="Bact_Fimbrial_Adh_Pro"/>
</dbReference>
<feature type="chain" id="PRO_5038291229" evidence="1">
    <location>
        <begin position="23"/>
        <end position="177"/>
    </location>
</feature>
<dbReference type="EMBL" id="DAASTS010000016">
    <property type="protein sequence ID" value="HAE6987461.1"/>
    <property type="molecule type" value="Genomic_DNA"/>
</dbReference>
<dbReference type="Proteomes" id="UP000008185">
    <property type="component" value="Chromosome"/>
</dbReference>
<dbReference type="GO" id="GO:0009289">
    <property type="term" value="C:pilus"/>
    <property type="evidence" value="ECO:0007669"/>
    <property type="project" value="InterPro"/>
</dbReference>
<dbReference type="InterPro" id="IPR008966">
    <property type="entry name" value="Adhesion_dom_sf"/>
</dbReference>
<feature type="domain" description="Fimbrial-type adhesion" evidence="2">
    <location>
        <begin position="31"/>
        <end position="174"/>
    </location>
</feature>
<keyword evidence="1" id="KW-0732">Signal</keyword>
<dbReference type="RefSeq" id="WP_000830701.1">
    <property type="nucleotide sequence ID" value="NC_006511.1"/>
</dbReference>
<gene>
    <name evidence="3" type="primary">stcA</name>
    <name evidence="4" type="synonym">yehD</name>
    <name evidence="3" type="ordered locus">SPA0700</name>
    <name evidence="4" type="ORF">GNB70_003195</name>
</gene>
<dbReference type="Pfam" id="PF00419">
    <property type="entry name" value="Fimbrial"/>
    <property type="match status" value="1"/>
</dbReference>
<dbReference type="GO" id="GO:0043709">
    <property type="term" value="P:cell adhesion involved in single-species biofilm formation"/>
    <property type="evidence" value="ECO:0007669"/>
    <property type="project" value="TreeGrafter"/>
</dbReference>
<protein>
    <submittedName>
        <fullName evidence="4">Fimbrial protein YehD</fullName>
    </submittedName>
    <submittedName>
        <fullName evidence="3">Fimbrial subunit protein</fullName>
    </submittedName>
</protein>
<evidence type="ECO:0000313" key="4">
    <source>
        <dbReference type="EMBL" id="HAE6987461.1"/>
    </source>
</evidence>
<evidence type="ECO:0000259" key="2">
    <source>
        <dbReference type="Pfam" id="PF00419"/>
    </source>
</evidence>
<dbReference type="SUPFAM" id="SSF49401">
    <property type="entry name" value="Bacterial adhesins"/>
    <property type="match status" value="1"/>
</dbReference>
<dbReference type="KEGG" id="spt:SPA0700"/>
<reference evidence="4" key="3">
    <citation type="submission" date="2018-07" db="EMBL/GenBank/DDBJ databases">
        <authorList>
            <consortium name="NCBI Pathogen Detection Project"/>
        </authorList>
    </citation>
    <scope>NUCLEOTIDE SEQUENCE</scope>
    <source>
        <strain evidence="4">ATCC 9150</strain>
    </source>
</reference>
<dbReference type="InterPro" id="IPR036937">
    <property type="entry name" value="Adhesion_dom_fimbrial_sf"/>
</dbReference>
<reference evidence="4" key="2">
    <citation type="journal article" date="2018" name="Genome Biol.">
        <title>SKESA: strategic k-mer extension for scrupulous assemblies.</title>
        <authorList>
            <person name="Souvorov A."/>
            <person name="Agarwala R."/>
            <person name="Lipman D.J."/>
        </authorList>
    </citation>
    <scope>NUCLEOTIDE SEQUENCE</scope>
    <source>
        <strain evidence="4">ATCC 9150</strain>
    </source>
</reference>
<dbReference type="Gene3D" id="2.60.40.1090">
    <property type="entry name" value="Fimbrial-type adhesion domain"/>
    <property type="match status" value="1"/>
</dbReference>
<sequence>MKRSLIVASVLSAVFMSAGVFAADEDMGELKINGEVVGTSCTFEGANSATIELSQVGVDRLTDLNPGDIYTGYTSPEAILKVKCSNTANPRISFNRSQFVDNMQITKNNATNNGAGFAVYLDGTQVKPDEAGNYTLNSSKFENGVYTLNFSARYAAVENTVTPGSVESVLTMTVLTD</sequence>
<dbReference type="NCBIfam" id="NF011766">
    <property type="entry name" value="PRK15220.1"/>
    <property type="match status" value="1"/>
</dbReference>
<dbReference type="PANTHER" id="PTHR33420:SF32">
    <property type="entry name" value="FIMBRIAL-LIKE PROTEIN"/>
    <property type="match status" value="1"/>
</dbReference>
<proteinExistence type="predicted"/>
<evidence type="ECO:0000256" key="1">
    <source>
        <dbReference type="SAM" id="SignalP"/>
    </source>
</evidence>
<dbReference type="PANTHER" id="PTHR33420">
    <property type="entry name" value="FIMBRIAL SUBUNIT ELFA-RELATED"/>
    <property type="match status" value="1"/>
</dbReference>
<evidence type="ECO:0000313" key="3">
    <source>
        <dbReference type="EMBL" id="AAV76698.1"/>
    </source>
</evidence>
<organism evidence="3 5">
    <name type="scientific">Salmonella paratyphi A (strain ATCC 9150 / SARB42)</name>
    <dbReference type="NCBI Taxonomy" id="295319"/>
    <lineage>
        <taxon>Bacteria</taxon>
        <taxon>Pseudomonadati</taxon>
        <taxon>Pseudomonadota</taxon>
        <taxon>Gammaproteobacteria</taxon>
        <taxon>Enterobacterales</taxon>
        <taxon>Enterobacteriaceae</taxon>
        <taxon>Salmonella</taxon>
    </lineage>
</organism>
<feature type="signal peptide" evidence="1">
    <location>
        <begin position="1"/>
        <end position="22"/>
    </location>
</feature>
<evidence type="ECO:0000313" key="5">
    <source>
        <dbReference type="Proteomes" id="UP000008185"/>
    </source>
</evidence>
<dbReference type="AlphaFoldDB" id="A0A0H2WNB4"/>
<dbReference type="EMBL" id="CP000026">
    <property type="protein sequence ID" value="AAV76698.1"/>
    <property type="molecule type" value="Genomic_DNA"/>
</dbReference>
<accession>A0A0H2WNB4</accession>
<dbReference type="InterPro" id="IPR000259">
    <property type="entry name" value="Adhesion_dom_fimbrial"/>
</dbReference>
<reference evidence="3 5" key="1">
    <citation type="journal article" date="2004" name="Nat. Genet.">
        <title>Comparison of genome degradation in Paratyphi A and Typhi, human-restricted serovars of Salmonella enterica that cause typhoid.</title>
        <authorList>
            <person name="McClelland M."/>
            <person name="Sanderson K.E."/>
            <person name="Clifton S.W."/>
            <person name="Latreille P."/>
            <person name="Porwollik S."/>
            <person name="Sabo A."/>
            <person name="Meyer R."/>
            <person name="Bieri T."/>
            <person name="Ozersky P."/>
            <person name="McLellan M."/>
            <person name="Harkins C.R."/>
            <person name="Wang C."/>
            <person name="Nguyen C."/>
            <person name="Berghoff A."/>
            <person name="Elliott G."/>
            <person name="Kohlberg S."/>
            <person name="Strong C."/>
            <person name="Du F."/>
            <person name="Carter J."/>
            <person name="Kremizki C."/>
            <person name="Layman D."/>
            <person name="Leonard S."/>
            <person name="Sun H."/>
            <person name="Fulton L."/>
            <person name="Nash W."/>
            <person name="Miner T."/>
            <person name="Minx P."/>
            <person name="Delehaunty K."/>
            <person name="Fronick C."/>
            <person name="Magrini V."/>
            <person name="Nhan M."/>
            <person name="Warren W."/>
            <person name="Florea L."/>
            <person name="Spieth J."/>
            <person name="Wilson R.K."/>
        </authorList>
    </citation>
    <scope>NUCLEOTIDE SEQUENCE [LARGE SCALE GENOMIC DNA]</scope>
    <source>
        <strain evidence="3">ATCC 9150</strain>
        <strain evidence="5">ATCC 9150 / SARB42</strain>
    </source>
</reference>
<dbReference type="HOGENOM" id="CLU_125860_0_0_6"/>
<name>A0A0H2WNB4_SALPA</name>